<evidence type="ECO:0000313" key="2">
    <source>
        <dbReference type="Proteomes" id="UP000654075"/>
    </source>
</evidence>
<dbReference type="Proteomes" id="UP000654075">
    <property type="component" value="Unassembled WGS sequence"/>
</dbReference>
<evidence type="ECO:0000313" key="1">
    <source>
        <dbReference type="EMBL" id="CAE8596316.1"/>
    </source>
</evidence>
<organism evidence="1 2">
    <name type="scientific">Polarella glacialis</name>
    <name type="common">Dinoflagellate</name>
    <dbReference type="NCBI Taxonomy" id="89957"/>
    <lineage>
        <taxon>Eukaryota</taxon>
        <taxon>Sar</taxon>
        <taxon>Alveolata</taxon>
        <taxon>Dinophyceae</taxon>
        <taxon>Suessiales</taxon>
        <taxon>Suessiaceae</taxon>
        <taxon>Polarella</taxon>
    </lineage>
</organism>
<name>A0A813E759_POLGL</name>
<dbReference type="AlphaFoldDB" id="A0A813E759"/>
<proteinExistence type="predicted"/>
<comment type="caution">
    <text evidence="1">The sequence shown here is derived from an EMBL/GenBank/DDBJ whole genome shotgun (WGS) entry which is preliminary data.</text>
</comment>
<gene>
    <name evidence="1" type="ORF">PGLA1383_LOCUS14796</name>
</gene>
<sequence length="76" mass="8662">PRHRFAELLRPESGDGKGGGELIVGSREMATLVVTSILNAWLMLYKAWLMREFVTGQNMSDWRQWLKALAKFPVVT</sequence>
<protein>
    <submittedName>
        <fullName evidence="1">Uncharacterized protein</fullName>
    </submittedName>
</protein>
<dbReference type="OMA" id="SKEMERW"/>
<dbReference type="OrthoDB" id="422637at2759"/>
<accession>A0A813E759</accession>
<reference evidence="1" key="1">
    <citation type="submission" date="2021-02" db="EMBL/GenBank/DDBJ databases">
        <authorList>
            <person name="Dougan E. K."/>
            <person name="Rhodes N."/>
            <person name="Thang M."/>
            <person name="Chan C."/>
        </authorList>
    </citation>
    <scope>NUCLEOTIDE SEQUENCE</scope>
</reference>
<keyword evidence="2" id="KW-1185">Reference proteome</keyword>
<feature type="non-terminal residue" evidence="1">
    <location>
        <position position="76"/>
    </location>
</feature>
<dbReference type="EMBL" id="CAJNNV010008514">
    <property type="protein sequence ID" value="CAE8596316.1"/>
    <property type="molecule type" value="Genomic_DNA"/>
</dbReference>
<feature type="non-terminal residue" evidence="1">
    <location>
        <position position="1"/>
    </location>
</feature>